<dbReference type="EMBL" id="JACHGY010000001">
    <property type="protein sequence ID" value="MBB6431546.1"/>
    <property type="molecule type" value="Genomic_DNA"/>
</dbReference>
<sequence length="156" mass="18178">MIEDLTPGQRVARFDAQHGPGGERDEAWLYFPDGARRELNPMGALCEPPRDEAERCRLIAHYHRTIVNRLVRTFDDKKTLYTENASQYDHEECMAELKSLKAEITTAREALAEAEEAERYARTGRTREEEARYQQMEADHAAERERRRKELEGINV</sequence>
<dbReference type="Proteomes" id="UP000541810">
    <property type="component" value="Unassembled WGS sequence"/>
</dbReference>
<keyword evidence="3" id="KW-1185">Reference proteome</keyword>
<reference evidence="2 3" key="1">
    <citation type="submission" date="2020-08" db="EMBL/GenBank/DDBJ databases">
        <title>Genomic Encyclopedia of Type Strains, Phase IV (KMG-IV): sequencing the most valuable type-strain genomes for metagenomic binning, comparative biology and taxonomic classification.</title>
        <authorList>
            <person name="Goeker M."/>
        </authorList>
    </citation>
    <scope>NUCLEOTIDE SEQUENCE [LARGE SCALE GENOMIC DNA]</scope>
    <source>
        <strain evidence="2 3">DSM 103725</strain>
    </source>
</reference>
<evidence type="ECO:0000256" key="1">
    <source>
        <dbReference type="SAM" id="MobiDB-lite"/>
    </source>
</evidence>
<evidence type="ECO:0000313" key="2">
    <source>
        <dbReference type="EMBL" id="MBB6431546.1"/>
    </source>
</evidence>
<dbReference type="RefSeq" id="WP_184679003.1">
    <property type="nucleotide sequence ID" value="NZ_JACHGY010000001.1"/>
</dbReference>
<feature type="compositionally biased region" description="Basic and acidic residues" evidence="1">
    <location>
        <begin position="117"/>
        <end position="156"/>
    </location>
</feature>
<name>A0A7X0H972_9BACT</name>
<feature type="region of interest" description="Disordered" evidence="1">
    <location>
        <begin position="115"/>
        <end position="156"/>
    </location>
</feature>
<protein>
    <submittedName>
        <fullName evidence="2">Uncharacterized protein</fullName>
    </submittedName>
</protein>
<proteinExistence type="predicted"/>
<comment type="caution">
    <text evidence="2">The sequence shown here is derived from an EMBL/GenBank/DDBJ whole genome shotgun (WGS) entry which is preliminary data.</text>
</comment>
<organism evidence="2 3">
    <name type="scientific">Algisphaera agarilytica</name>
    <dbReference type="NCBI Taxonomy" id="1385975"/>
    <lineage>
        <taxon>Bacteria</taxon>
        <taxon>Pseudomonadati</taxon>
        <taxon>Planctomycetota</taxon>
        <taxon>Phycisphaerae</taxon>
        <taxon>Phycisphaerales</taxon>
        <taxon>Phycisphaeraceae</taxon>
        <taxon>Algisphaera</taxon>
    </lineage>
</organism>
<accession>A0A7X0H972</accession>
<evidence type="ECO:0000313" key="3">
    <source>
        <dbReference type="Proteomes" id="UP000541810"/>
    </source>
</evidence>
<gene>
    <name evidence="2" type="ORF">HNQ40_003352</name>
</gene>
<dbReference type="AlphaFoldDB" id="A0A7X0H972"/>